<gene>
    <name evidence="6" type="ORF">ACFFIP_01200</name>
</gene>
<keyword evidence="4" id="KW-1133">Transmembrane helix</keyword>
<dbReference type="Gene3D" id="1.20.1440.20">
    <property type="entry name" value="LemA-like domain"/>
    <property type="match status" value="1"/>
</dbReference>
<evidence type="ECO:0000256" key="1">
    <source>
        <dbReference type="ARBA" id="ARBA00004167"/>
    </source>
</evidence>
<evidence type="ECO:0000313" key="6">
    <source>
        <dbReference type="EMBL" id="MFC0261280.1"/>
    </source>
</evidence>
<dbReference type="SUPFAM" id="SSF140478">
    <property type="entry name" value="LemA-like"/>
    <property type="match status" value="1"/>
</dbReference>
<comment type="similarity">
    <text evidence="2">Belongs to the LemA family.</text>
</comment>
<comment type="caution">
    <text evidence="6">The sequence shown here is derived from an EMBL/GenBank/DDBJ whole genome shotgun (WGS) entry which is preliminary data.</text>
</comment>
<name>A0ABV6FN37_9BACT</name>
<sequence>MTALWILLAIILVIAFYAVGIYNRLVKLRTTVSEAWSGIDVQLKKRYDLIPNLIETVKAYATHEKETFESVTKARAAAQSAHGVEDQQAAENKLSKAMMNLFAVAEQYPELKSNTNFLQMQQDLSAIEQDIERSRRYYNGSVRDQNILIDSFPSNFVASSFGFHKSPFFELENEGERAVPKVSFK</sequence>
<evidence type="ECO:0000313" key="7">
    <source>
        <dbReference type="Proteomes" id="UP001589797"/>
    </source>
</evidence>
<accession>A0ABV6FN37</accession>
<evidence type="ECO:0000256" key="5">
    <source>
        <dbReference type="ARBA" id="ARBA00023136"/>
    </source>
</evidence>
<protein>
    <submittedName>
        <fullName evidence="6">LemA family protein</fullName>
    </submittedName>
</protein>
<evidence type="ECO:0000256" key="4">
    <source>
        <dbReference type="ARBA" id="ARBA00022989"/>
    </source>
</evidence>
<keyword evidence="5" id="KW-0472">Membrane</keyword>
<dbReference type="PANTHER" id="PTHR34478:SF1">
    <property type="entry name" value="PROTEIN LEMA"/>
    <property type="match status" value="1"/>
</dbReference>
<proteinExistence type="inferred from homology"/>
<keyword evidence="3" id="KW-0812">Transmembrane</keyword>
<evidence type="ECO:0000256" key="3">
    <source>
        <dbReference type="ARBA" id="ARBA00022692"/>
    </source>
</evidence>
<dbReference type="InterPro" id="IPR007156">
    <property type="entry name" value="MamQ_LemA"/>
</dbReference>
<evidence type="ECO:0000256" key="2">
    <source>
        <dbReference type="ARBA" id="ARBA00008854"/>
    </source>
</evidence>
<dbReference type="InterPro" id="IPR023353">
    <property type="entry name" value="LemA-like_dom_sf"/>
</dbReference>
<organism evidence="6 7">
    <name type="scientific">Fontibacter flavus</name>
    <dbReference type="NCBI Taxonomy" id="654838"/>
    <lineage>
        <taxon>Bacteria</taxon>
        <taxon>Pseudomonadati</taxon>
        <taxon>Bacteroidota</taxon>
        <taxon>Cytophagia</taxon>
        <taxon>Cytophagales</taxon>
        <taxon>Cyclobacteriaceae</taxon>
        <taxon>Fontibacter</taxon>
    </lineage>
</organism>
<dbReference type="PANTHER" id="PTHR34478">
    <property type="entry name" value="PROTEIN LEMA"/>
    <property type="match status" value="1"/>
</dbReference>
<comment type="subcellular location">
    <subcellularLocation>
        <location evidence="1">Membrane</location>
        <topology evidence="1">Single-pass membrane protein</topology>
    </subcellularLocation>
</comment>
<reference evidence="6 7" key="1">
    <citation type="submission" date="2024-09" db="EMBL/GenBank/DDBJ databases">
        <authorList>
            <person name="Sun Q."/>
            <person name="Mori K."/>
        </authorList>
    </citation>
    <scope>NUCLEOTIDE SEQUENCE [LARGE SCALE GENOMIC DNA]</scope>
    <source>
        <strain evidence="6 7">CCM 7650</strain>
    </source>
</reference>
<dbReference type="EMBL" id="JBHLWI010000002">
    <property type="protein sequence ID" value="MFC0261280.1"/>
    <property type="molecule type" value="Genomic_DNA"/>
</dbReference>
<dbReference type="Pfam" id="PF04011">
    <property type="entry name" value="LemA"/>
    <property type="match status" value="1"/>
</dbReference>
<keyword evidence="7" id="KW-1185">Reference proteome</keyword>
<dbReference type="RefSeq" id="WP_382385734.1">
    <property type="nucleotide sequence ID" value="NZ_JBHLWI010000002.1"/>
</dbReference>
<dbReference type="Proteomes" id="UP001589797">
    <property type="component" value="Unassembled WGS sequence"/>
</dbReference>